<gene>
    <name evidence="1" type="ORF">MtrunA17_Chr6g0474931</name>
</gene>
<dbReference type="Proteomes" id="UP000265566">
    <property type="component" value="Chromosome 6"/>
</dbReference>
<sequence length="98" mass="10810">MTPYEQGVVGFLDRMLHTDIRKLLNKEGDSEDLELYLLPMLPLSGKERRKYLEVLKEKNASGEHIVSDLAGVLLSKGAKKKELVPSVEASGGDGDKTL</sequence>
<reference evidence="1" key="1">
    <citation type="journal article" date="2018" name="Nat. Plants">
        <title>Whole-genome landscape of Medicago truncatula symbiotic genes.</title>
        <authorList>
            <person name="Pecrix Y."/>
            <person name="Gamas P."/>
            <person name="Carrere S."/>
        </authorList>
    </citation>
    <scope>NUCLEOTIDE SEQUENCE</scope>
    <source>
        <tissue evidence="1">Leaves</tissue>
    </source>
</reference>
<proteinExistence type="predicted"/>
<evidence type="ECO:0000313" key="1">
    <source>
        <dbReference type="EMBL" id="RHN51953.1"/>
    </source>
</evidence>
<comment type="caution">
    <text evidence="1">The sequence shown here is derived from an EMBL/GenBank/DDBJ whole genome shotgun (WGS) entry which is preliminary data.</text>
</comment>
<name>A0A396HH91_MEDTR</name>
<organism evidence="1">
    <name type="scientific">Medicago truncatula</name>
    <name type="common">Barrel medic</name>
    <name type="synonym">Medicago tribuloides</name>
    <dbReference type="NCBI Taxonomy" id="3880"/>
    <lineage>
        <taxon>Eukaryota</taxon>
        <taxon>Viridiplantae</taxon>
        <taxon>Streptophyta</taxon>
        <taxon>Embryophyta</taxon>
        <taxon>Tracheophyta</taxon>
        <taxon>Spermatophyta</taxon>
        <taxon>Magnoliopsida</taxon>
        <taxon>eudicotyledons</taxon>
        <taxon>Gunneridae</taxon>
        <taxon>Pentapetalae</taxon>
        <taxon>rosids</taxon>
        <taxon>fabids</taxon>
        <taxon>Fabales</taxon>
        <taxon>Fabaceae</taxon>
        <taxon>Papilionoideae</taxon>
        <taxon>50 kb inversion clade</taxon>
        <taxon>NPAAA clade</taxon>
        <taxon>Hologalegina</taxon>
        <taxon>IRL clade</taxon>
        <taxon>Trifolieae</taxon>
        <taxon>Medicago</taxon>
    </lineage>
</organism>
<accession>A0A396HH91</accession>
<dbReference type="Gramene" id="rna36532">
    <property type="protein sequence ID" value="RHN51953.1"/>
    <property type="gene ID" value="gene36532"/>
</dbReference>
<dbReference type="AlphaFoldDB" id="A0A396HH91"/>
<dbReference type="EMBL" id="PSQE01000006">
    <property type="protein sequence ID" value="RHN51953.1"/>
    <property type="molecule type" value="Genomic_DNA"/>
</dbReference>
<protein>
    <submittedName>
        <fullName evidence="1">Uncharacterized protein</fullName>
    </submittedName>
</protein>